<dbReference type="Proteomes" id="UP000249910">
    <property type="component" value="Chromosome"/>
</dbReference>
<sequence>MQLDLFTHEEVKLKPRRNPGRPSKITEEKVFAVMNDINKQSSNKKLTNKIIIQKHNISERTFYRIKSGDKKYLEQFNLAVQKESEEFSLILSE</sequence>
<organism evidence="2 3">
    <name type="scientific">Francisella halioticida</name>
    <dbReference type="NCBI Taxonomy" id="549298"/>
    <lineage>
        <taxon>Bacteria</taxon>
        <taxon>Pseudomonadati</taxon>
        <taxon>Pseudomonadota</taxon>
        <taxon>Gammaproteobacteria</taxon>
        <taxon>Thiotrichales</taxon>
        <taxon>Francisellaceae</taxon>
        <taxon>Francisella</taxon>
    </lineage>
</organism>
<protein>
    <recommendedName>
        <fullName evidence="1">Mga helix-turn-helix domain-containing protein</fullName>
    </recommendedName>
</protein>
<reference evidence="2 3" key="1">
    <citation type="submission" date="2017-06" db="EMBL/GenBank/DDBJ databases">
        <title>Complete genome of Francisella halioticida.</title>
        <authorList>
            <person name="Sjodin A."/>
        </authorList>
    </citation>
    <scope>NUCLEOTIDE SEQUENCE [LARGE SCALE GENOMIC DNA]</scope>
    <source>
        <strain evidence="2 3">DSM 23729</strain>
    </source>
</reference>
<keyword evidence="3" id="KW-1185">Reference proteome</keyword>
<feature type="domain" description="Mga helix-turn-helix" evidence="1">
    <location>
        <begin position="43"/>
        <end position="84"/>
    </location>
</feature>
<evidence type="ECO:0000259" key="1">
    <source>
        <dbReference type="Pfam" id="PF05043"/>
    </source>
</evidence>
<evidence type="ECO:0000313" key="3">
    <source>
        <dbReference type="Proteomes" id="UP000249910"/>
    </source>
</evidence>
<dbReference type="InterPro" id="IPR007737">
    <property type="entry name" value="Mga_HTH"/>
</dbReference>
<gene>
    <name evidence="2" type="ORF">CDV26_11485</name>
</gene>
<accession>A0ABN5AZE9</accession>
<name>A0ABN5AZE9_9GAMM</name>
<evidence type="ECO:0000313" key="2">
    <source>
        <dbReference type="EMBL" id="ASG68915.1"/>
    </source>
</evidence>
<dbReference type="RefSeq" id="WP_088773367.1">
    <property type="nucleotide sequence ID" value="NZ_AP023082.1"/>
</dbReference>
<proteinExistence type="predicted"/>
<dbReference type="EMBL" id="CP022132">
    <property type="protein sequence ID" value="ASG68915.1"/>
    <property type="molecule type" value="Genomic_DNA"/>
</dbReference>
<dbReference type="Pfam" id="PF05043">
    <property type="entry name" value="Mga"/>
    <property type="match status" value="1"/>
</dbReference>